<keyword evidence="3" id="KW-1185">Reference proteome</keyword>
<organism evidence="2 3">
    <name type="scientific">Vairimorpha necatrix</name>
    <dbReference type="NCBI Taxonomy" id="6039"/>
    <lineage>
        <taxon>Eukaryota</taxon>
        <taxon>Fungi</taxon>
        <taxon>Fungi incertae sedis</taxon>
        <taxon>Microsporidia</taxon>
        <taxon>Nosematidae</taxon>
        <taxon>Vairimorpha</taxon>
    </lineage>
</organism>
<dbReference type="KEGG" id="vnx:VNE69_09037"/>
<dbReference type="EMBL" id="CP142734">
    <property type="protein sequence ID" value="WUR04482.1"/>
    <property type="molecule type" value="Genomic_DNA"/>
</dbReference>
<evidence type="ECO:0000313" key="3">
    <source>
        <dbReference type="Proteomes" id="UP001334084"/>
    </source>
</evidence>
<feature type="domain" description="DUF5096" evidence="1">
    <location>
        <begin position="118"/>
        <end position="286"/>
    </location>
</feature>
<accession>A0AAX4JES1</accession>
<dbReference type="AlphaFoldDB" id="A0AAX4JES1"/>
<name>A0AAX4JES1_9MICR</name>
<dbReference type="Proteomes" id="UP001334084">
    <property type="component" value="Chromosome 9"/>
</dbReference>
<evidence type="ECO:0000259" key="1">
    <source>
        <dbReference type="Pfam" id="PF17019"/>
    </source>
</evidence>
<sequence length="290" mass="33823">MEDFVGCRMKFKIKDKEVFGVLKNWDSIREHLVIMSEDKEEKVDICDVSDLEICDLTADEEIEEDKIDKEEQDKIDKEEDKIDQTKHDQIKHDQINLDQINLDQINLNHTKESLSLVTYYELLNDCFTVWGPTREEFVASASLMIYKILRAKSPLKSVLIKLGTNFLLNCVGLSLGRILLVKDYSVKLEEGSENIETQKYKYIYNNNYIYNIISTKFICINFSEDHINHELVFGVNSLQPDCVNLLLGCDIKECKGREGYLIDCNISNKAYEKYNIKNIFHNETIIHKQN</sequence>
<dbReference type="Pfam" id="PF17019">
    <property type="entry name" value="DUF5096"/>
    <property type="match status" value="1"/>
</dbReference>
<gene>
    <name evidence="2" type="ORF">VNE69_09037</name>
</gene>
<reference evidence="2" key="1">
    <citation type="journal article" date="2024" name="BMC Genomics">
        <title>Functional annotation of a divergent genome using sequence and structure-based similarity.</title>
        <authorList>
            <person name="Svedberg D."/>
            <person name="Winiger R.R."/>
            <person name="Berg A."/>
            <person name="Sharma H."/>
            <person name="Tellgren-Roth C."/>
            <person name="Debrunner-Vossbrinck B.A."/>
            <person name="Vossbrinck C.R."/>
            <person name="Barandun J."/>
        </authorList>
    </citation>
    <scope>NUCLEOTIDE SEQUENCE</scope>
    <source>
        <strain evidence="2">Illinois isolate</strain>
    </source>
</reference>
<protein>
    <submittedName>
        <fullName evidence="2">Enhancer of mRNA-decapping protein 3</fullName>
    </submittedName>
</protein>
<dbReference type="RefSeq" id="XP_065330627.1">
    <property type="nucleotide sequence ID" value="XM_065474555.1"/>
</dbReference>
<proteinExistence type="predicted"/>
<dbReference type="GeneID" id="90542316"/>
<dbReference type="InterPro" id="IPR031512">
    <property type="entry name" value="DUF5096"/>
</dbReference>
<evidence type="ECO:0000313" key="2">
    <source>
        <dbReference type="EMBL" id="WUR04482.1"/>
    </source>
</evidence>